<dbReference type="Pfam" id="PF00903">
    <property type="entry name" value="Glyoxalase"/>
    <property type="match status" value="1"/>
</dbReference>
<dbReference type="PANTHER" id="PTHR21366">
    <property type="entry name" value="GLYOXALASE FAMILY PROTEIN"/>
    <property type="match status" value="1"/>
</dbReference>
<dbReference type="AlphaFoldDB" id="A0A2R6XS06"/>
<dbReference type="InterPro" id="IPR004360">
    <property type="entry name" value="Glyas_Fos-R_dOase_dom"/>
</dbReference>
<reference evidence="3" key="1">
    <citation type="journal article" date="2017" name="Cell">
        <title>Insights into land plant evolution garnered from the Marchantia polymorpha genome.</title>
        <authorList>
            <person name="Bowman J.L."/>
            <person name="Kohchi T."/>
            <person name="Yamato K.T."/>
            <person name="Jenkins J."/>
            <person name="Shu S."/>
            <person name="Ishizaki K."/>
            <person name="Yamaoka S."/>
            <person name="Nishihama R."/>
            <person name="Nakamura Y."/>
            <person name="Berger F."/>
            <person name="Adam C."/>
            <person name="Aki S.S."/>
            <person name="Althoff F."/>
            <person name="Araki T."/>
            <person name="Arteaga-Vazquez M.A."/>
            <person name="Balasubrmanian S."/>
            <person name="Barry K."/>
            <person name="Bauer D."/>
            <person name="Boehm C.R."/>
            <person name="Briginshaw L."/>
            <person name="Caballero-Perez J."/>
            <person name="Catarino B."/>
            <person name="Chen F."/>
            <person name="Chiyoda S."/>
            <person name="Chovatia M."/>
            <person name="Davies K.M."/>
            <person name="Delmans M."/>
            <person name="Demura T."/>
            <person name="Dierschke T."/>
            <person name="Dolan L."/>
            <person name="Dorantes-Acosta A.E."/>
            <person name="Eklund D.M."/>
            <person name="Florent S.N."/>
            <person name="Flores-Sandoval E."/>
            <person name="Fujiyama A."/>
            <person name="Fukuzawa H."/>
            <person name="Galik B."/>
            <person name="Grimanelli D."/>
            <person name="Grimwood J."/>
            <person name="Grossniklaus U."/>
            <person name="Hamada T."/>
            <person name="Haseloff J."/>
            <person name="Hetherington A.J."/>
            <person name="Higo A."/>
            <person name="Hirakawa Y."/>
            <person name="Hundley H.N."/>
            <person name="Ikeda Y."/>
            <person name="Inoue K."/>
            <person name="Inoue S.I."/>
            <person name="Ishida S."/>
            <person name="Jia Q."/>
            <person name="Kakita M."/>
            <person name="Kanazawa T."/>
            <person name="Kawai Y."/>
            <person name="Kawashima T."/>
            <person name="Kennedy M."/>
            <person name="Kinose K."/>
            <person name="Kinoshita T."/>
            <person name="Kohara Y."/>
            <person name="Koide E."/>
            <person name="Komatsu K."/>
            <person name="Kopischke S."/>
            <person name="Kubo M."/>
            <person name="Kyozuka J."/>
            <person name="Lagercrantz U."/>
            <person name="Lin S.S."/>
            <person name="Lindquist E."/>
            <person name="Lipzen A.M."/>
            <person name="Lu C.W."/>
            <person name="De Luna E."/>
            <person name="Martienssen R.A."/>
            <person name="Minamino N."/>
            <person name="Mizutani M."/>
            <person name="Mizutani M."/>
            <person name="Mochizuki N."/>
            <person name="Monte I."/>
            <person name="Mosher R."/>
            <person name="Nagasaki H."/>
            <person name="Nakagami H."/>
            <person name="Naramoto S."/>
            <person name="Nishitani K."/>
            <person name="Ohtani M."/>
            <person name="Okamoto T."/>
            <person name="Okumura M."/>
            <person name="Phillips J."/>
            <person name="Pollak B."/>
            <person name="Reinders A."/>
            <person name="Rovekamp M."/>
            <person name="Sano R."/>
            <person name="Sawa S."/>
            <person name="Schmid M.W."/>
            <person name="Shirakawa M."/>
            <person name="Solano R."/>
            <person name="Spunde A."/>
            <person name="Suetsugu N."/>
            <person name="Sugano S."/>
            <person name="Sugiyama A."/>
            <person name="Sun R."/>
            <person name="Suzuki Y."/>
            <person name="Takenaka M."/>
            <person name="Takezawa D."/>
            <person name="Tomogane H."/>
            <person name="Tsuzuki M."/>
            <person name="Ueda T."/>
            <person name="Umeda M."/>
            <person name="Ward J.M."/>
            <person name="Watanabe Y."/>
            <person name="Yazaki K."/>
            <person name="Yokoyama R."/>
            <person name="Yoshitake Y."/>
            <person name="Yotsui I."/>
            <person name="Zachgo S."/>
            <person name="Schmutz J."/>
        </authorList>
    </citation>
    <scope>NUCLEOTIDE SEQUENCE [LARGE SCALE GENOMIC DNA]</scope>
    <source>
        <strain evidence="3">Tak-1</strain>
    </source>
</reference>
<dbReference type="Gramene" id="Mp3g15260.1">
    <property type="protein sequence ID" value="Mp3g15260.1.cds"/>
    <property type="gene ID" value="Mp3g15260"/>
</dbReference>
<dbReference type="InterPro" id="IPR050383">
    <property type="entry name" value="GlyoxalaseI/FosfomycinResist"/>
</dbReference>
<keyword evidence="3" id="KW-1185">Reference proteome</keyword>
<dbReference type="PANTHER" id="PTHR21366:SF22">
    <property type="entry name" value="VOC DOMAIN-CONTAINING PROTEIN"/>
    <property type="match status" value="1"/>
</dbReference>
<evidence type="ECO:0000313" key="2">
    <source>
        <dbReference type="EMBL" id="PTQ48884.1"/>
    </source>
</evidence>
<dbReference type="EMBL" id="KZ772676">
    <property type="protein sequence ID" value="PTQ48884.1"/>
    <property type="molecule type" value="Genomic_DNA"/>
</dbReference>
<dbReference type="Gene3D" id="3.10.180.10">
    <property type="entry name" value="2,3-Dihydroxybiphenyl 1,2-Dioxygenase, domain 1"/>
    <property type="match status" value="1"/>
</dbReference>
<protein>
    <recommendedName>
        <fullName evidence="1">VOC domain-containing protein</fullName>
    </recommendedName>
</protein>
<dbReference type="CDD" id="cd07264">
    <property type="entry name" value="VOC_like"/>
    <property type="match status" value="1"/>
</dbReference>
<dbReference type="Proteomes" id="UP000244005">
    <property type="component" value="Unassembled WGS sequence"/>
</dbReference>
<sequence length="227" mass="25209">MQVPSGGVRILKCFLHPAGLFAKRESSWIMSSPLQSQSSRVNRAAIRLQHLSSTLVGGSTLVVDSLHRRPFVDHNQTQRQIHEQHALRAQSGDMAQQAKFAYTVVYVPDVQEAVDFYQKAFGVNCRSVDDSKRWGEMESGATTIAFTPLKQRETKLTGGVQTADLSEQRHNVELSFSYPDVDAAFKHAVEAGAVPVAHPEDKEWGQRVGYVRDINGVMIRIGSFVES</sequence>
<evidence type="ECO:0000259" key="1">
    <source>
        <dbReference type="PROSITE" id="PS51819"/>
    </source>
</evidence>
<organism evidence="2 3">
    <name type="scientific">Marchantia polymorpha</name>
    <name type="common">Common liverwort</name>
    <name type="synonym">Marchantia aquatica</name>
    <dbReference type="NCBI Taxonomy" id="3197"/>
    <lineage>
        <taxon>Eukaryota</taxon>
        <taxon>Viridiplantae</taxon>
        <taxon>Streptophyta</taxon>
        <taxon>Embryophyta</taxon>
        <taxon>Marchantiophyta</taxon>
        <taxon>Marchantiopsida</taxon>
        <taxon>Marchantiidae</taxon>
        <taxon>Marchantiales</taxon>
        <taxon>Marchantiaceae</taxon>
        <taxon>Marchantia</taxon>
    </lineage>
</organism>
<evidence type="ECO:0000313" key="3">
    <source>
        <dbReference type="Proteomes" id="UP000244005"/>
    </source>
</evidence>
<dbReference type="OrthoDB" id="10066542at2759"/>
<name>A0A2R6XS06_MARPO</name>
<feature type="domain" description="VOC" evidence="1">
    <location>
        <begin position="99"/>
        <end position="224"/>
    </location>
</feature>
<proteinExistence type="predicted"/>
<dbReference type="InterPro" id="IPR029068">
    <property type="entry name" value="Glyas_Bleomycin-R_OHBP_Dase"/>
</dbReference>
<dbReference type="SUPFAM" id="SSF54593">
    <property type="entry name" value="Glyoxalase/Bleomycin resistance protein/Dihydroxybiphenyl dioxygenase"/>
    <property type="match status" value="1"/>
</dbReference>
<accession>A0A2R6XS06</accession>
<dbReference type="PROSITE" id="PS51819">
    <property type="entry name" value="VOC"/>
    <property type="match status" value="1"/>
</dbReference>
<dbReference type="InterPro" id="IPR037523">
    <property type="entry name" value="VOC_core"/>
</dbReference>
<gene>
    <name evidence="2" type="ORF">MARPO_0004s0146</name>
</gene>